<comment type="similarity">
    <text evidence="1">Belongs to the RelB/DinJ antitoxin family.</text>
</comment>
<dbReference type="InterPro" id="IPR007337">
    <property type="entry name" value="RelB/DinJ"/>
</dbReference>
<dbReference type="InterPro" id="IPR026262">
    <property type="entry name" value="DinJ"/>
</dbReference>
<evidence type="ECO:0000313" key="4">
    <source>
        <dbReference type="Proteomes" id="UP000236394"/>
    </source>
</evidence>
<name>A0A2J8B2A3_9FIRM</name>
<dbReference type="Pfam" id="PF04221">
    <property type="entry name" value="RelB"/>
    <property type="match status" value="1"/>
</dbReference>
<reference evidence="4" key="1">
    <citation type="submission" date="2017-04" db="EMBL/GenBank/DDBJ databases">
        <authorList>
            <person name="Bumgarner R.E."/>
            <person name="Fredricks D.N."/>
            <person name="Srinivasan S."/>
        </authorList>
    </citation>
    <scope>NUCLEOTIDE SEQUENCE [LARGE SCALE GENOMIC DNA]</scope>
    <source>
        <strain evidence="4">KA00405</strain>
    </source>
</reference>
<evidence type="ECO:0000256" key="2">
    <source>
        <dbReference type="ARBA" id="ARBA00022649"/>
    </source>
</evidence>
<dbReference type="Gene3D" id="1.10.1220.10">
    <property type="entry name" value="Met repressor-like"/>
    <property type="match status" value="1"/>
</dbReference>
<dbReference type="EMBL" id="NBZD01000002">
    <property type="protein sequence ID" value="PNH18881.1"/>
    <property type="molecule type" value="Genomic_DNA"/>
</dbReference>
<dbReference type="Proteomes" id="UP000236394">
    <property type="component" value="Unassembled WGS sequence"/>
</dbReference>
<gene>
    <name evidence="3" type="ORF">B7R76_04835</name>
</gene>
<dbReference type="GO" id="GO:0015643">
    <property type="term" value="F:toxic substance binding"/>
    <property type="evidence" value="ECO:0007669"/>
    <property type="project" value="InterPro"/>
</dbReference>
<dbReference type="GO" id="GO:0006355">
    <property type="term" value="P:regulation of DNA-templated transcription"/>
    <property type="evidence" value="ECO:0007669"/>
    <property type="project" value="InterPro"/>
</dbReference>
<evidence type="ECO:0000313" key="3">
    <source>
        <dbReference type="EMBL" id="PNH18881.1"/>
    </source>
</evidence>
<proteinExistence type="inferred from homology"/>
<dbReference type="PANTHER" id="PTHR38781:SF1">
    <property type="entry name" value="ANTITOXIN DINJ-RELATED"/>
    <property type="match status" value="1"/>
</dbReference>
<comment type="caution">
    <text evidence="3">The sequence shown here is derived from an EMBL/GenBank/DDBJ whole genome shotgun (WGS) entry which is preliminary data.</text>
</comment>
<dbReference type="GO" id="GO:0044010">
    <property type="term" value="P:single-species biofilm formation"/>
    <property type="evidence" value="ECO:0007669"/>
    <property type="project" value="InterPro"/>
</dbReference>
<dbReference type="PANTHER" id="PTHR38781">
    <property type="entry name" value="ANTITOXIN DINJ-RELATED"/>
    <property type="match status" value="1"/>
</dbReference>
<dbReference type="RefSeq" id="WP_034575018.1">
    <property type="nucleotide sequence ID" value="NZ_NBZD01000002.1"/>
</dbReference>
<dbReference type="NCBIfam" id="TIGR02384">
    <property type="entry name" value="RelB_DinJ"/>
    <property type="match status" value="1"/>
</dbReference>
<evidence type="ECO:0000256" key="1">
    <source>
        <dbReference type="ARBA" id="ARBA00010562"/>
    </source>
</evidence>
<organism evidence="3 4">
    <name type="scientific">Mageeibacillus indolicus</name>
    <dbReference type="NCBI Taxonomy" id="884684"/>
    <lineage>
        <taxon>Bacteria</taxon>
        <taxon>Bacillati</taxon>
        <taxon>Bacillota</taxon>
        <taxon>Clostridia</taxon>
        <taxon>Eubacteriales</taxon>
        <taxon>Oscillospiraceae</taxon>
        <taxon>Mageeibacillus</taxon>
    </lineage>
</organism>
<protein>
    <submittedName>
        <fullName evidence="3">Damage-inducible protein</fullName>
    </submittedName>
</protein>
<dbReference type="PIRSF" id="PIRSF003108">
    <property type="entry name" value="DinJ"/>
    <property type="match status" value="1"/>
</dbReference>
<accession>A0A2J8B2A3</accession>
<keyword evidence="2" id="KW-1277">Toxin-antitoxin system</keyword>
<sequence length="94" mass="10443">MAKTANINVRIEPEVKQNAEDLFGSFGISVTDAINIFLRTSIMEGGFPFTIKQPRFNAETLAAMQEARDIMSGKIQAKSYKTTDELLKALNTED</sequence>
<dbReference type="InterPro" id="IPR013321">
    <property type="entry name" value="Arc_rbn_hlx_hlx"/>
</dbReference>
<dbReference type="GO" id="GO:0000987">
    <property type="term" value="F:cis-regulatory region sequence-specific DNA binding"/>
    <property type="evidence" value="ECO:0007669"/>
    <property type="project" value="InterPro"/>
</dbReference>
<dbReference type="AlphaFoldDB" id="A0A2J8B2A3"/>
<dbReference type="GO" id="GO:0006351">
    <property type="term" value="P:DNA-templated transcription"/>
    <property type="evidence" value="ECO:0007669"/>
    <property type="project" value="TreeGrafter"/>
</dbReference>